<evidence type="ECO:0000259" key="2">
    <source>
        <dbReference type="Pfam" id="PF25089"/>
    </source>
</evidence>
<dbReference type="STRING" id="4615.A0A199UTA5"/>
<name>A0A199UTA5_ANACO</name>
<accession>A0A199UTA5</accession>
<dbReference type="Pfam" id="PF25089">
    <property type="entry name" value="DUF7804"/>
    <property type="match status" value="1"/>
</dbReference>
<dbReference type="GeneID" id="109720775"/>
<evidence type="ECO:0000313" key="4">
    <source>
        <dbReference type="Proteomes" id="UP000092600"/>
    </source>
</evidence>
<dbReference type="PANTHER" id="PTHR35127">
    <property type="entry name" value="OS03G0736900 PROTEIN"/>
    <property type="match status" value="1"/>
</dbReference>
<evidence type="ECO:0000313" key="5">
    <source>
        <dbReference type="Proteomes" id="UP000515123"/>
    </source>
</evidence>
<dbReference type="InterPro" id="IPR056706">
    <property type="entry name" value="DUF7804"/>
</dbReference>
<dbReference type="PANTHER" id="PTHR35127:SF1">
    <property type="entry name" value="GENOME ASSEMBLY, CHROMOSOME: A10"/>
    <property type="match status" value="1"/>
</dbReference>
<sequence length="269" mass="29311">MALMKLHATCPPLMGGGDQRGDHVTSSSSSSSISPLSLRFCRNRSHRSIPPLRLRPMRRIEAALSTATATKTTTSQSSASLLGPIAPRCVDRVEEEKREPVSNEDLDMWMRDSIQEIVRNIGEAPFLVHIFSGGRGGSGRKGGVRLEKEKASPDSWPQITRRWDREGGTPDGVILVEAIEEEEDDEERGPLLPPLTPTPPCAAAGPNSACKTWGLVVQGRGMDCAACYVLNTCRVRSSVGFCTHFSLVRAKCFGEAIESQIRNAWLQGN</sequence>
<evidence type="ECO:0000256" key="1">
    <source>
        <dbReference type="SAM" id="MobiDB-lite"/>
    </source>
</evidence>
<feature type="compositionally biased region" description="Low complexity" evidence="1">
    <location>
        <begin position="26"/>
        <end position="35"/>
    </location>
</feature>
<evidence type="ECO:0000313" key="3">
    <source>
        <dbReference type="EMBL" id="OAY68023.1"/>
    </source>
</evidence>
<evidence type="ECO:0000313" key="6">
    <source>
        <dbReference type="RefSeq" id="XP_020103677.1"/>
    </source>
</evidence>
<proteinExistence type="predicted"/>
<dbReference type="Proteomes" id="UP000092600">
    <property type="component" value="Unassembled WGS sequence"/>
</dbReference>
<gene>
    <name evidence="6" type="primary">LOC109720775</name>
    <name evidence="3" type="ORF">ACMD2_24722</name>
</gene>
<feature type="region of interest" description="Disordered" evidence="1">
    <location>
        <begin position="136"/>
        <end position="155"/>
    </location>
</feature>
<feature type="domain" description="DUF7804" evidence="2">
    <location>
        <begin position="101"/>
        <end position="186"/>
    </location>
</feature>
<keyword evidence="5" id="KW-1185">Reference proteome</keyword>
<reference evidence="3 4" key="1">
    <citation type="journal article" date="2016" name="DNA Res.">
        <title>The draft genome of MD-2 pineapple using hybrid error correction of long reads.</title>
        <authorList>
            <person name="Redwan R.M."/>
            <person name="Saidin A."/>
            <person name="Kumar S.V."/>
        </authorList>
    </citation>
    <scope>NUCLEOTIDE SEQUENCE [LARGE SCALE GENOMIC DNA]</scope>
    <source>
        <strain evidence="4">cv. MD2</strain>
        <tissue evidence="3">Leaf</tissue>
    </source>
</reference>
<protein>
    <submittedName>
        <fullName evidence="6">Uncharacterized protein LOC109720775</fullName>
    </submittedName>
</protein>
<reference evidence="6" key="2">
    <citation type="submission" date="2025-04" db="UniProtKB">
        <authorList>
            <consortium name="RefSeq"/>
        </authorList>
    </citation>
    <scope>IDENTIFICATION</scope>
    <source>
        <tissue evidence="6">Leaf</tissue>
    </source>
</reference>
<dbReference type="AlphaFoldDB" id="A0A199UTA5"/>
<organism evidence="3 4">
    <name type="scientific">Ananas comosus</name>
    <name type="common">Pineapple</name>
    <name type="synonym">Ananas ananas</name>
    <dbReference type="NCBI Taxonomy" id="4615"/>
    <lineage>
        <taxon>Eukaryota</taxon>
        <taxon>Viridiplantae</taxon>
        <taxon>Streptophyta</taxon>
        <taxon>Embryophyta</taxon>
        <taxon>Tracheophyta</taxon>
        <taxon>Spermatophyta</taxon>
        <taxon>Magnoliopsida</taxon>
        <taxon>Liliopsida</taxon>
        <taxon>Poales</taxon>
        <taxon>Bromeliaceae</taxon>
        <taxon>Bromelioideae</taxon>
        <taxon>Ananas</taxon>
    </lineage>
</organism>
<dbReference type="RefSeq" id="XP_020103677.1">
    <property type="nucleotide sequence ID" value="XM_020248088.1"/>
</dbReference>
<dbReference type="EMBL" id="LSRQ01005152">
    <property type="protein sequence ID" value="OAY68023.1"/>
    <property type="molecule type" value="Genomic_DNA"/>
</dbReference>
<feature type="region of interest" description="Disordered" evidence="1">
    <location>
        <begin position="1"/>
        <end position="35"/>
    </location>
</feature>
<dbReference type="Proteomes" id="UP000515123">
    <property type="component" value="Linkage group 14"/>
</dbReference>
<dbReference type="Gramene" id="Aco006400.1.mrna1">
    <property type="protein sequence ID" value="Aco006400.1.mrna1"/>
    <property type="gene ID" value="Aco006400.1.path1"/>
</dbReference>
<dbReference type="OrthoDB" id="2013011at2759"/>